<dbReference type="AlphaFoldDB" id="A0A953T2T8"/>
<evidence type="ECO:0000256" key="1">
    <source>
        <dbReference type="ARBA" id="ARBA00005291"/>
    </source>
</evidence>
<comment type="similarity">
    <text evidence="1">Belongs to the NipSnap family.</text>
</comment>
<dbReference type="Pfam" id="PF07978">
    <property type="entry name" value="NIPSNAP"/>
    <property type="match status" value="1"/>
</dbReference>
<dbReference type="Gene3D" id="3.30.70.100">
    <property type="match status" value="1"/>
</dbReference>
<dbReference type="Proteomes" id="UP000739565">
    <property type="component" value="Unassembled WGS sequence"/>
</dbReference>
<reference evidence="3" key="1">
    <citation type="submission" date="2021-07" db="EMBL/GenBank/DDBJ databases">
        <title>New genus and species of the family Alcaligenaceae.</title>
        <authorList>
            <person name="Hahn M.W."/>
        </authorList>
    </citation>
    <scope>NUCLEOTIDE SEQUENCE</scope>
    <source>
        <strain evidence="3">LF4-65</strain>
    </source>
</reference>
<dbReference type="EMBL" id="JAHXRI010000007">
    <property type="protein sequence ID" value="MBZ1350720.1"/>
    <property type="molecule type" value="Genomic_DNA"/>
</dbReference>
<evidence type="ECO:0000313" key="3">
    <source>
        <dbReference type="EMBL" id="MBZ1350720.1"/>
    </source>
</evidence>
<name>A0A953T2T8_9BURK</name>
<organism evidence="3 4">
    <name type="scientific">Zwartia hollandica</name>
    <dbReference type="NCBI Taxonomy" id="324606"/>
    <lineage>
        <taxon>Bacteria</taxon>
        <taxon>Pseudomonadati</taxon>
        <taxon>Pseudomonadota</taxon>
        <taxon>Betaproteobacteria</taxon>
        <taxon>Burkholderiales</taxon>
        <taxon>Alcaligenaceae</taxon>
        <taxon>Zwartia</taxon>
    </lineage>
</organism>
<evidence type="ECO:0000259" key="2">
    <source>
        <dbReference type="Pfam" id="PF07978"/>
    </source>
</evidence>
<dbReference type="InterPro" id="IPR011008">
    <property type="entry name" value="Dimeric_a/b-barrel"/>
</dbReference>
<protein>
    <submittedName>
        <fullName evidence="3">NIPSNAP family protein</fullName>
    </submittedName>
</protein>
<dbReference type="PANTHER" id="PTHR21017">
    <property type="entry name" value="NIPSNAP-RELATED"/>
    <property type="match status" value="1"/>
</dbReference>
<proteinExistence type="inferred from homology"/>
<accession>A0A953T2T8</accession>
<sequence>MAIYELRTYTVTVGKMNDVIALYKAEGWPALSKHPQKLCGYFTGDIGALNQLVHLWKFDDDADRRAFWAGVYGDQAFMNFAKQLRPMLQQQENKLLLGAPWGPNP</sequence>
<comment type="caution">
    <text evidence="3">The sequence shown here is derived from an EMBL/GenBank/DDBJ whole genome shotgun (WGS) entry which is preliminary data.</text>
</comment>
<dbReference type="RefSeq" id="WP_259661131.1">
    <property type="nucleotide sequence ID" value="NZ_JAHXRI010000007.1"/>
</dbReference>
<keyword evidence="4" id="KW-1185">Reference proteome</keyword>
<dbReference type="InterPro" id="IPR012577">
    <property type="entry name" value="NIPSNAP"/>
</dbReference>
<evidence type="ECO:0000313" key="4">
    <source>
        <dbReference type="Proteomes" id="UP000739565"/>
    </source>
</evidence>
<dbReference type="PANTHER" id="PTHR21017:SF17">
    <property type="entry name" value="PROTEIN NIPSNAP"/>
    <property type="match status" value="1"/>
</dbReference>
<dbReference type="SUPFAM" id="SSF54909">
    <property type="entry name" value="Dimeric alpha+beta barrel"/>
    <property type="match status" value="1"/>
</dbReference>
<dbReference type="InterPro" id="IPR051557">
    <property type="entry name" value="NipSnap_domain"/>
</dbReference>
<feature type="domain" description="NIPSNAP" evidence="2">
    <location>
        <begin position="4"/>
        <end position="103"/>
    </location>
</feature>
<gene>
    <name evidence="3" type="ORF">KZZ10_08695</name>
</gene>